<evidence type="ECO:0000313" key="1">
    <source>
        <dbReference type="EMBL" id="CAG8798609.1"/>
    </source>
</evidence>
<dbReference type="EMBL" id="CAJVQC010058363">
    <property type="protein sequence ID" value="CAG8798609.1"/>
    <property type="molecule type" value="Genomic_DNA"/>
</dbReference>
<organism evidence="1 2">
    <name type="scientific">Racocetra persica</name>
    <dbReference type="NCBI Taxonomy" id="160502"/>
    <lineage>
        <taxon>Eukaryota</taxon>
        <taxon>Fungi</taxon>
        <taxon>Fungi incertae sedis</taxon>
        <taxon>Mucoromycota</taxon>
        <taxon>Glomeromycotina</taxon>
        <taxon>Glomeromycetes</taxon>
        <taxon>Diversisporales</taxon>
        <taxon>Gigasporaceae</taxon>
        <taxon>Racocetra</taxon>
    </lineage>
</organism>
<comment type="caution">
    <text evidence="1">The sequence shown here is derived from an EMBL/GenBank/DDBJ whole genome shotgun (WGS) entry which is preliminary data.</text>
</comment>
<proteinExistence type="predicted"/>
<dbReference type="Proteomes" id="UP000789920">
    <property type="component" value="Unassembled WGS sequence"/>
</dbReference>
<protein>
    <submittedName>
        <fullName evidence="1">35403_t:CDS:1</fullName>
    </submittedName>
</protein>
<feature type="non-terminal residue" evidence="1">
    <location>
        <position position="1"/>
    </location>
</feature>
<sequence length="44" mass="5006">TVFLSNSTNDTENLDAPEVVLIAEENYQRIITDLANTKRKNLKI</sequence>
<gene>
    <name evidence="1" type="ORF">RPERSI_LOCUS20553</name>
</gene>
<accession>A0ACA9RLZ5</accession>
<keyword evidence="2" id="KW-1185">Reference proteome</keyword>
<evidence type="ECO:0000313" key="2">
    <source>
        <dbReference type="Proteomes" id="UP000789920"/>
    </source>
</evidence>
<name>A0ACA9RLZ5_9GLOM</name>
<reference evidence="1" key="1">
    <citation type="submission" date="2021-06" db="EMBL/GenBank/DDBJ databases">
        <authorList>
            <person name="Kallberg Y."/>
            <person name="Tangrot J."/>
            <person name="Rosling A."/>
        </authorList>
    </citation>
    <scope>NUCLEOTIDE SEQUENCE</scope>
    <source>
        <strain evidence="1">MA461A</strain>
    </source>
</reference>